<dbReference type="SUPFAM" id="SSF49464">
    <property type="entry name" value="Carboxypeptidase regulatory domain-like"/>
    <property type="match status" value="1"/>
</dbReference>
<feature type="signal peptide" evidence="8">
    <location>
        <begin position="1"/>
        <end position="29"/>
    </location>
</feature>
<keyword evidence="6 7" id="KW-0998">Cell outer membrane</keyword>
<dbReference type="InterPro" id="IPR037066">
    <property type="entry name" value="Plug_dom_sf"/>
</dbReference>
<dbReference type="InterPro" id="IPR036942">
    <property type="entry name" value="Beta-barrel_TonB_sf"/>
</dbReference>
<evidence type="ECO:0000256" key="1">
    <source>
        <dbReference type="ARBA" id="ARBA00004571"/>
    </source>
</evidence>
<dbReference type="EMBL" id="JACSCY010000021">
    <property type="protein sequence ID" value="MBC6613012.1"/>
    <property type="molecule type" value="Genomic_DNA"/>
</dbReference>
<dbReference type="Proteomes" id="UP000622017">
    <property type="component" value="Unassembled WGS sequence"/>
</dbReference>
<dbReference type="InterPro" id="IPR012910">
    <property type="entry name" value="Plug_dom"/>
</dbReference>
<dbReference type="NCBIfam" id="TIGR04057">
    <property type="entry name" value="SusC_RagA_signa"/>
    <property type="match status" value="1"/>
</dbReference>
<evidence type="ECO:0000256" key="4">
    <source>
        <dbReference type="ARBA" id="ARBA00022692"/>
    </source>
</evidence>
<evidence type="ECO:0000256" key="7">
    <source>
        <dbReference type="PROSITE-ProRule" id="PRU01360"/>
    </source>
</evidence>
<dbReference type="InterPro" id="IPR023996">
    <property type="entry name" value="TonB-dep_OMP_SusC/RagA"/>
</dbReference>
<protein>
    <submittedName>
        <fullName evidence="10">TonB-dependent receptor</fullName>
    </submittedName>
</protein>
<dbReference type="SUPFAM" id="SSF56935">
    <property type="entry name" value="Porins"/>
    <property type="match status" value="1"/>
</dbReference>
<evidence type="ECO:0000313" key="10">
    <source>
        <dbReference type="EMBL" id="MBC6613012.1"/>
    </source>
</evidence>
<comment type="caution">
    <text evidence="10">The sequence shown here is derived from an EMBL/GenBank/DDBJ whole genome shotgun (WGS) entry which is preliminary data.</text>
</comment>
<keyword evidence="5 7" id="KW-0472">Membrane</keyword>
<organism evidence="10 11">
    <name type="scientific">Hymenobacter citatus</name>
    <dbReference type="NCBI Taxonomy" id="2763506"/>
    <lineage>
        <taxon>Bacteria</taxon>
        <taxon>Pseudomonadati</taxon>
        <taxon>Bacteroidota</taxon>
        <taxon>Cytophagia</taxon>
        <taxon>Cytophagales</taxon>
        <taxon>Hymenobacteraceae</taxon>
        <taxon>Hymenobacter</taxon>
    </lineage>
</organism>
<dbReference type="PROSITE" id="PS52016">
    <property type="entry name" value="TONB_DEPENDENT_REC_3"/>
    <property type="match status" value="1"/>
</dbReference>
<dbReference type="Pfam" id="PF07715">
    <property type="entry name" value="Plug"/>
    <property type="match status" value="1"/>
</dbReference>
<keyword evidence="10" id="KW-0675">Receptor</keyword>
<keyword evidence="3 7" id="KW-1134">Transmembrane beta strand</keyword>
<feature type="domain" description="TonB-dependent receptor plug" evidence="9">
    <location>
        <begin position="138"/>
        <end position="243"/>
    </location>
</feature>
<dbReference type="Gene3D" id="2.40.170.20">
    <property type="entry name" value="TonB-dependent receptor, beta-barrel domain"/>
    <property type="match status" value="1"/>
</dbReference>
<evidence type="ECO:0000313" key="11">
    <source>
        <dbReference type="Proteomes" id="UP000622017"/>
    </source>
</evidence>
<evidence type="ECO:0000256" key="5">
    <source>
        <dbReference type="ARBA" id="ARBA00023136"/>
    </source>
</evidence>
<keyword evidence="2 7" id="KW-0813">Transport</keyword>
<dbReference type="Gene3D" id="2.170.130.10">
    <property type="entry name" value="TonB-dependent receptor, plug domain"/>
    <property type="match status" value="1"/>
</dbReference>
<gene>
    <name evidence="10" type="ORF">H8B15_18970</name>
</gene>
<dbReference type="RefSeq" id="WP_187321230.1">
    <property type="nucleotide sequence ID" value="NZ_JACSCY010000021.1"/>
</dbReference>
<dbReference type="Pfam" id="PF13715">
    <property type="entry name" value="CarbopepD_reg_2"/>
    <property type="match status" value="1"/>
</dbReference>
<dbReference type="NCBIfam" id="TIGR04056">
    <property type="entry name" value="OMP_RagA_SusC"/>
    <property type="match status" value="1"/>
</dbReference>
<name>A0ABR7MPL4_9BACT</name>
<comment type="subcellular location">
    <subcellularLocation>
        <location evidence="1 7">Cell outer membrane</location>
        <topology evidence="1 7">Multi-pass membrane protein</topology>
    </subcellularLocation>
</comment>
<accession>A0ABR7MPL4</accession>
<keyword evidence="11" id="KW-1185">Reference proteome</keyword>
<evidence type="ECO:0000256" key="6">
    <source>
        <dbReference type="ARBA" id="ARBA00023237"/>
    </source>
</evidence>
<evidence type="ECO:0000256" key="8">
    <source>
        <dbReference type="SAM" id="SignalP"/>
    </source>
</evidence>
<keyword evidence="4 7" id="KW-0812">Transmembrane</keyword>
<sequence>MRKTIPKLRRLAIPVLLCGLPLLPLAAQAATPATGFLAGTLLPVADAPVTGRVVDEKGTGLPGVNVVVKGTTNGTQTDADGRYTLTVPDGATLVFSFVGYAAQEVTVGGRTTINLALAPDSRALGDVVVVGYLTENRQNVTSAVAPLDIKEANKTPVPTVTQALQGRVAGVQVTGSGGPGATPIINIRGIGTLGNASSGPLYIIDGLWTDNIRDLNPNDIETLNILKDASSTAVYGSRGANGVVQITTKKGKAGAPSISFNGYRGVDNVYKTYNLTNASEWADRAVIAYRNAGLDPLNNGQNSLAGAVKGPGGAFNPNVDTDWQKEFFQTGTLEDYNLSFSGGSSGEKYSSNYLISGEYFHQEGIVKGPDFKRYSLRLNSGLTKGRFRLQENAQLTHINTTLLNGAPFIDVLTIIPSIPVYDPANPGGFGTGSSVLNSFATNPIGAQSLLRRTQADNRLAGNVSAEYSFFDFLTYRLNVAMDGHTYSNADAQKLGIIRQNTAINTSSLNEFLGYDLFLLAENTLNFNKRIGDHGVNALLGYSEQSFQQHNVQAGAQGFTSSPQYYFELSAGPRVGVVQGASFEYTKRSFFGQATYDYKNRYLASLSARRDGSSRFTPENRWGNFWAASLGWRISEEDFFKDAVPAINNLKLRASYGTNGNDALNGPYGGSYLPYPIIGQNVNYVIGTGQTIVNGSSQLALASPDIRWEDRRTRNIGLDLGVLDSRLSLSADYYISETRNALAPVQVLTYLGHFGNDIYQNAGTIENRGFELGLGYHETKGDFTYGADFNLTTLKNEITAVPTVGQTFGGGEGVTRSQLGTSLGEFYLIPFDGIFQSNDEVANYKSSNGTIIQPYASAGDVRYKDVNDDGKIDNADRVFAGKSIPNLVMGLNLNAAYKGFDLSVFLQSSSGNKVYNQAKLALESYNGPNNYDADVTPWSVDNPSSTTPRLLQGGGLGNLGQAAASNALFNSTRWLENGNYVRLKNVQLGYTLPASITSKVPSLGSVRVYVTGRNIVTFTKYSGFDPETTGTGFYSRGVDNSSYPNVRSFIGGLQVNF</sequence>
<comment type="similarity">
    <text evidence="7">Belongs to the TonB-dependent receptor family.</text>
</comment>
<evidence type="ECO:0000259" key="9">
    <source>
        <dbReference type="Pfam" id="PF07715"/>
    </source>
</evidence>
<dbReference type="Gene3D" id="2.60.40.1120">
    <property type="entry name" value="Carboxypeptidase-like, regulatory domain"/>
    <property type="match status" value="1"/>
</dbReference>
<proteinExistence type="inferred from homology"/>
<dbReference type="InterPro" id="IPR023997">
    <property type="entry name" value="TonB-dep_OMP_SusC/RagA_CS"/>
</dbReference>
<evidence type="ECO:0000256" key="3">
    <source>
        <dbReference type="ARBA" id="ARBA00022452"/>
    </source>
</evidence>
<dbReference type="InterPro" id="IPR008969">
    <property type="entry name" value="CarboxyPept-like_regulatory"/>
</dbReference>
<dbReference type="InterPro" id="IPR039426">
    <property type="entry name" value="TonB-dep_rcpt-like"/>
</dbReference>
<reference evidence="10 11" key="1">
    <citation type="submission" date="2020-08" db="EMBL/GenBank/DDBJ databases">
        <title>Hymenobacter sp.</title>
        <authorList>
            <person name="Kim M.K."/>
        </authorList>
    </citation>
    <scope>NUCLEOTIDE SEQUENCE [LARGE SCALE GENOMIC DNA]</scope>
    <source>
        <strain evidence="10 11">BT507</strain>
    </source>
</reference>
<keyword evidence="8" id="KW-0732">Signal</keyword>
<feature type="chain" id="PRO_5046895642" evidence="8">
    <location>
        <begin position="30"/>
        <end position="1056"/>
    </location>
</feature>
<evidence type="ECO:0000256" key="2">
    <source>
        <dbReference type="ARBA" id="ARBA00022448"/>
    </source>
</evidence>